<keyword evidence="1" id="KW-0732">Signal</keyword>
<dbReference type="PANTHER" id="PTHR32099">
    <property type="entry name" value="CYSTEINE-RICH REPEAT SECRETORY PROTEIN"/>
    <property type="match status" value="1"/>
</dbReference>
<evidence type="ECO:0000259" key="2">
    <source>
        <dbReference type="PROSITE" id="PS51473"/>
    </source>
</evidence>
<dbReference type="EMBL" id="JAAALK010000079">
    <property type="protein sequence ID" value="KAG8097495.1"/>
    <property type="molecule type" value="Genomic_DNA"/>
</dbReference>
<dbReference type="CDD" id="cd23509">
    <property type="entry name" value="Gnk2-like"/>
    <property type="match status" value="2"/>
</dbReference>
<dbReference type="PANTHER" id="PTHR32099:SF30">
    <property type="entry name" value="OS03G0564600 PROTEIN"/>
    <property type="match status" value="1"/>
</dbReference>
<dbReference type="AlphaFoldDB" id="A0A8J6BZK8"/>
<evidence type="ECO:0000313" key="3">
    <source>
        <dbReference type="EMBL" id="KAG8097495.1"/>
    </source>
</evidence>
<dbReference type="OrthoDB" id="696781at2759"/>
<name>A0A8J6BZK8_ZIZPA</name>
<gene>
    <name evidence="3" type="ORF">GUJ93_ZPchr0013g36403</name>
</gene>
<dbReference type="Proteomes" id="UP000729402">
    <property type="component" value="Unassembled WGS sequence"/>
</dbReference>
<protein>
    <recommendedName>
        <fullName evidence="2">Gnk2-homologous domain-containing protein</fullName>
    </recommendedName>
</protein>
<dbReference type="InterPro" id="IPR002902">
    <property type="entry name" value="GNK2"/>
</dbReference>
<dbReference type="PROSITE" id="PS51473">
    <property type="entry name" value="GNK2"/>
    <property type="match status" value="2"/>
</dbReference>
<feature type="signal peptide" evidence="1">
    <location>
        <begin position="1"/>
        <end position="18"/>
    </location>
</feature>
<organism evidence="3 4">
    <name type="scientific">Zizania palustris</name>
    <name type="common">Northern wild rice</name>
    <dbReference type="NCBI Taxonomy" id="103762"/>
    <lineage>
        <taxon>Eukaryota</taxon>
        <taxon>Viridiplantae</taxon>
        <taxon>Streptophyta</taxon>
        <taxon>Embryophyta</taxon>
        <taxon>Tracheophyta</taxon>
        <taxon>Spermatophyta</taxon>
        <taxon>Magnoliopsida</taxon>
        <taxon>Liliopsida</taxon>
        <taxon>Poales</taxon>
        <taxon>Poaceae</taxon>
        <taxon>BOP clade</taxon>
        <taxon>Oryzoideae</taxon>
        <taxon>Oryzeae</taxon>
        <taxon>Zizaniinae</taxon>
        <taxon>Zizania</taxon>
    </lineage>
</organism>
<feature type="chain" id="PRO_5035267447" description="Gnk2-homologous domain-containing protein" evidence="1">
    <location>
        <begin position="19"/>
        <end position="251"/>
    </location>
</feature>
<sequence length="251" mass="25986">MILEAALLFLVVAASGEAATSGGGGGDEAAASCSGATGSFAADSTFAVNVRRLMLALENKVPAIGFDIATVGGGDGDGAERVHGLALCRGDVDRATCAGCVRAARAQAQRLCPSRRDAVVWLDACMLRYSGEPFFGEVDAQHRTVVPSGGVQGADRSAVLDREVAVMMKRLTRTAYLSPLLFAASDVMAVDGAQRLHGMAQCTKDLSGGDCKMCLESAIAQLMSTGCAKEGGKVLGGSCSLRYERYPFFDS</sequence>
<accession>A0A8J6BZK8</accession>
<reference evidence="3" key="2">
    <citation type="submission" date="2021-02" db="EMBL/GenBank/DDBJ databases">
        <authorList>
            <person name="Kimball J.A."/>
            <person name="Haas M.W."/>
            <person name="Macchietto M."/>
            <person name="Kono T."/>
            <person name="Duquette J."/>
            <person name="Shao M."/>
        </authorList>
    </citation>
    <scope>NUCLEOTIDE SEQUENCE</scope>
    <source>
        <tissue evidence="3">Fresh leaf tissue</tissue>
    </source>
</reference>
<feature type="domain" description="Gnk2-homologous" evidence="2">
    <location>
        <begin position="28"/>
        <end position="134"/>
    </location>
</feature>
<evidence type="ECO:0000313" key="4">
    <source>
        <dbReference type="Proteomes" id="UP000729402"/>
    </source>
</evidence>
<proteinExistence type="predicted"/>
<reference evidence="3" key="1">
    <citation type="journal article" date="2021" name="bioRxiv">
        <title>Whole Genome Assembly and Annotation of Northern Wild Rice, Zizania palustris L., Supports a Whole Genome Duplication in the Zizania Genus.</title>
        <authorList>
            <person name="Haas M."/>
            <person name="Kono T."/>
            <person name="Macchietto M."/>
            <person name="Millas R."/>
            <person name="McGilp L."/>
            <person name="Shao M."/>
            <person name="Duquette J."/>
            <person name="Hirsch C.N."/>
            <person name="Kimball J."/>
        </authorList>
    </citation>
    <scope>NUCLEOTIDE SEQUENCE</scope>
    <source>
        <tissue evidence="3">Fresh leaf tissue</tissue>
    </source>
</reference>
<evidence type="ECO:0000256" key="1">
    <source>
        <dbReference type="SAM" id="SignalP"/>
    </source>
</evidence>
<keyword evidence="4" id="KW-1185">Reference proteome</keyword>
<feature type="domain" description="Gnk2-homologous" evidence="2">
    <location>
        <begin position="142"/>
        <end position="248"/>
    </location>
</feature>
<dbReference type="Pfam" id="PF01657">
    <property type="entry name" value="Stress-antifung"/>
    <property type="match status" value="2"/>
</dbReference>
<comment type="caution">
    <text evidence="3">The sequence shown here is derived from an EMBL/GenBank/DDBJ whole genome shotgun (WGS) entry which is preliminary data.</text>
</comment>